<dbReference type="OrthoDB" id="5587616at2759"/>
<feature type="region of interest" description="Disordered" evidence="1">
    <location>
        <begin position="76"/>
        <end position="110"/>
    </location>
</feature>
<reference evidence="2 3" key="1">
    <citation type="submission" date="2018-11" db="EMBL/GenBank/DDBJ databases">
        <authorList>
            <consortium name="Pathogen Informatics"/>
        </authorList>
    </citation>
    <scope>NUCLEOTIDE SEQUENCE [LARGE SCALE GENOMIC DNA]</scope>
</reference>
<keyword evidence="3" id="KW-1185">Reference proteome</keyword>
<organism evidence="2 3">
    <name type="scientific">Strongylus vulgaris</name>
    <name type="common">Blood worm</name>
    <dbReference type="NCBI Taxonomy" id="40348"/>
    <lineage>
        <taxon>Eukaryota</taxon>
        <taxon>Metazoa</taxon>
        <taxon>Ecdysozoa</taxon>
        <taxon>Nematoda</taxon>
        <taxon>Chromadorea</taxon>
        <taxon>Rhabditida</taxon>
        <taxon>Rhabditina</taxon>
        <taxon>Rhabditomorpha</taxon>
        <taxon>Strongyloidea</taxon>
        <taxon>Strongylidae</taxon>
        <taxon>Strongylus</taxon>
    </lineage>
</organism>
<accession>A0A3P7IP08</accession>
<dbReference type="Proteomes" id="UP000270094">
    <property type="component" value="Unassembled WGS sequence"/>
</dbReference>
<proteinExistence type="predicted"/>
<dbReference type="AlphaFoldDB" id="A0A3P7IP08"/>
<dbReference type="EMBL" id="UYYB01021853">
    <property type="protein sequence ID" value="VDM71746.1"/>
    <property type="molecule type" value="Genomic_DNA"/>
</dbReference>
<feature type="compositionally biased region" description="Basic and acidic residues" evidence="1">
    <location>
        <begin position="90"/>
        <end position="99"/>
    </location>
</feature>
<gene>
    <name evidence="2" type="ORF">SVUK_LOCUS6744</name>
</gene>
<evidence type="ECO:0000256" key="1">
    <source>
        <dbReference type="SAM" id="MobiDB-lite"/>
    </source>
</evidence>
<evidence type="ECO:0000313" key="2">
    <source>
        <dbReference type="EMBL" id="VDM71746.1"/>
    </source>
</evidence>
<protein>
    <submittedName>
        <fullName evidence="2">Uncharacterized protein</fullName>
    </submittedName>
</protein>
<sequence length="110" mass="11944">MAEPEKEKEKLELEKELVDLKGLVPDIQLKVQDADESAATLKRAAEELKTAFAATLPQLSTVNENVPVNDISNMIRKPAKRHADDEPEPEPVKKAKAEGDEVAAADATTA</sequence>
<evidence type="ECO:0000313" key="3">
    <source>
        <dbReference type="Proteomes" id="UP000270094"/>
    </source>
</evidence>
<name>A0A3P7IP08_STRVU</name>